<evidence type="ECO:0000259" key="1">
    <source>
        <dbReference type="Pfam" id="PF13817"/>
    </source>
</evidence>
<evidence type="ECO:0000313" key="3">
    <source>
        <dbReference type="Proteomes" id="UP001161697"/>
    </source>
</evidence>
<evidence type="ECO:0000313" key="2">
    <source>
        <dbReference type="EMBL" id="MDH1339173.1"/>
    </source>
</evidence>
<protein>
    <submittedName>
        <fullName evidence="2">Transposase domain-containing protein</fullName>
    </submittedName>
</protein>
<dbReference type="Pfam" id="PF13817">
    <property type="entry name" value="DDE_Tnp_IS66_C"/>
    <property type="match status" value="1"/>
</dbReference>
<organism evidence="2 3">
    <name type="scientific">Ectopseudomonas oleovorans</name>
    <name type="common">Pseudomonas oleovorans</name>
    <dbReference type="NCBI Taxonomy" id="301"/>
    <lineage>
        <taxon>Bacteria</taxon>
        <taxon>Pseudomonadati</taxon>
        <taxon>Pseudomonadota</taxon>
        <taxon>Gammaproteobacteria</taxon>
        <taxon>Pseudomonadales</taxon>
        <taxon>Pseudomonadaceae</taxon>
        <taxon>Ectopseudomonas</taxon>
    </lineage>
</organism>
<proteinExistence type="predicted"/>
<sequence>MLTDPYAYLKDVLTRLPTQRASEVAELLPHRWRAAKCARCSRHTCRTCTELTATTDCMTTNCSTGSRRAALFACSNDLQQGTGSGVSVLRLSVQARTVW</sequence>
<dbReference type="EMBL" id="JAOCJE010000001">
    <property type="protein sequence ID" value="MDH1339173.1"/>
    <property type="molecule type" value="Genomic_DNA"/>
</dbReference>
<name>A0AA42QDI9_ECTOL</name>
<dbReference type="Proteomes" id="UP001161697">
    <property type="component" value="Unassembled WGS sequence"/>
</dbReference>
<dbReference type="AlphaFoldDB" id="A0AA42QDI9"/>
<dbReference type="InterPro" id="IPR039552">
    <property type="entry name" value="IS66_C"/>
</dbReference>
<gene>
    <name evidence="2" type="ORF">N5J11_07965</name>
</gene>
<reference evidence="2" key="1">
    <citation type="submission" date="2022-09" db="EMBL/GenBank/DDBJ databases">
        <title>Intensive care unit water sources are persistently colonized with multi-drug resistant bacteria and are the site of extensive horizontal gene transfer of antibiotic resistance genes.</title>
        <authorList>
            <person name="Diorio-Toth L."/>
        </authorList>
    </citation>
    <scope>NUCLEOTIDE SEQUENCE</scope>
    <source>
        <strain evidence="2">GD03704</strain>
    </source>
</reference>
<accession>A0AA42QDI9</accession>
<comment type="caution">
    <text evidence="2">The sequence shown here is derived from an EMBL/GenBank/DDBJ whole genome shotgun (WGS) entry which is preliminary data.</text>
</comment>
<feature type="domain" description="Transposase IS66 C-terminal" evidence="1">
    <location>
        <begin position="4"/>
        <end position="30"/>
    </location>
</feature>